<protein>
    <submittedName>
        <fullName evidence="2">Putative site-specific DNA endonuclease</fullName>
    </submittedName>
</protein>
<dbReference type="AlphaFoldDB" id="A0A097KQL2"/>
<dbReference type="Gene3D" id="3.10.28.10">
    <property type="entry name" value="Homing endonucleases"/>
    <property type="match status" value="2"/>
</dbReference>
<sequence length="226" mass="27022">MIKNRRHGYHLNSSYWQNYKKTVPDLSDTQFQIAVGMICEDATMRRVSKEAFIKFEQGYKQKDFVFHLFDNFGGYTFVDSPKTRFDDKKKKIKSYWFRTFSHKNFTPLFESFYKLRLDGKYRKTITPNLVFDLVTPRSLAYWIMSDGSLQNDSKSMILHTQSFTEKENYIVSDELNRKFGFHSVVKTHKTNYFVVFFPAQDAQLLFDLIQPFMIPSMWYKLPKMKS</sequence>
<dbReference type="GO" id="GO:0045292">
    <property type="term" value="P:mRNA cis splicing, via spliceosome"/>
    <property type="evidence" value="ECO:0007669"/>
    <property type="project" value="TreeGrafter"/>
</dbReference>
<reference evidence="2" key="1">
    <citation type="journal article" date="2014" name="BMC Evol. Biol.">
        <title>Chloroplast phylogenomic analysis resolves deep-level relationships within the green algal class Trebouxiophyceae.</title>
        <authorList>
            <person name="Lemieux C."/>
            <person name="Otis C."/>
            <person name="Turmel M."/>
        </authorList>
    </citation>
    <scope>NUCLEOTIDE SEQUENCE</scope>
</reference>
<dbReference type="PANTHER" id="PTHR47539">
    <property type="entry name" value="PENTATRICOPEPTIDE REPEAT-CONTAINING PROTEIN OTP51, CHLOROPLASTIC"/>
    <property type="match status" value="1"/>
</dbReference>
<evidence type="ECO:0000259" key="1">
    <source>
        <dbReference type="Pfam" id="PF03161"/>
    </source>
</evidence>
<organism evidence="2">
    <name type="scientific">Dicloster acuatus</name>
    <dbReference type="NCBI Taxonomy" id="91190"/>
    <lineage>
        <taxon>Eukaryota</taxon>
        <taxon>Viridiplantae</taxon>
        <taxon>Chlorophyta</taxon>
        <taxon>core chlorophytes</taxon>
        <taxon>Trebouxiophyceae</taxon>
        <taxon>Chlorellales</taxon>
        <taxon>Chlorellaceae</taxon>
        <taxon>Dicloster</taxon>
    </lineage>
</organism>
<proteinExistence type="predicted"/>
<dbReference type="InterPro" id="IPR027434">
    <property type="entry name" value="Homing_endonucl"/>
</dbReference>
<accession>A0A097KQL2</accession>
<keyword evidence="2" id="KW-0255">Endonuclease</keyword>
<name>A0A097KQL2_9CHLO</name>
<dbReference type="SUPFAM" id="SSF55608">
    <property type="entry name" value="Homing endonucleases"/>
    <property type="match status" value="1"/>
</dbReference>
<dbReference type="GeneID" id="22161070"/>
<dbReference type="GO" id="GO:0004519">
    <property type="term" value="F:endonuclease activity"/>
    <property type="evidence" value="ECO:0007669"/>
    <property type="project" value="UniProtKB-KW"/>
</dbReference>
<keyword evidence="2" id="KW-0934">Plastid</keyword>
<gene>
    <name evidence="2" type="primary">orf226</name>
</gene>
<dbReference type="Pfam" id="PF03161">
    <property type="entry name" value="LAGLIDADG_2"/>
    <property type="match status" value="1"/>
</dbReference>
<dbReference type="GO" id="GO:0048564">
    <property type="term" value="P:photosystem I assembly"/>
    <property type="evidence" value="ECO:0007669"/>
    <property type="project" value="TreeGrafter"/>
</dbReference>
<dbReference type="InterPro" id="IPR004860">
    <property type="entry name" value="LAGLIDADG_dom"/>
</dbReference>
<geneLocation type="chloroplast" evidence="2"/>
<dbReference type="EMBL" id="KM462885">
    <property type="protein sequence ID" value="AIT95466.1"/>
    <property type="molecule type" value="Genomic_DNA"/>
</dbReference>
<keyword evidence="2" id="KW-0150">Chloroplast</keyword>
<dbReference type="GeneID" id="22161065"/>
<dbReference type="EMBL" id="KM462885">
    <property type="protein sequence ID" value="AIT95469.1"/>
    <property type="molecule type" value="Genomic_DNA"/>
</dbReference>
<dbReference type="GO" id="GO:0000373">
    <property type="term" value="P:Group II intron splicing"/>
    <property type="evidence" value="ECO:0007669"/>
    <property type="project" value="TreeGrafter"/>
</dbReference>
<dbReference type="RefSeq" id="YP_009106655.1">
    <property type="nucleotide sequence ID" value="NC_025546.1"/>
</dbReference>
<dbReference type="PANTHER" id="PTHR47539:SF1">
    <property type="entry name" value="PENTATRICOPEPTIDE REPEAT-CONTAINING PROTEIN OTP51, CHLOROPLASTIC"/>
    <property type="match status" value="1"/>
</dbReference>
<dbReference type="RefSeq" id="YP_009106640.1">
    <property type="nucleotide sequence ID" value="NC_025546.1"/>
</dbReference>
<feature type="domain" description="Homing endonuclease LAGLIDADG" evidence="1">
    <location>
        <begin position="32"/>
        <end position="199"/>
    </location>
</feature>
<keyword evidence="2" id="KW-0540">Nuclease</keyword>
<keyword evidence="2" id="KW-0378">Hydrolase</keyword>
<dbReference type="InterPro" id="IPR052500">
    <property type="entry name" value="Chloro/Mito_RNA_Process"/>
</dbReference>
<evidence type="ECO:0000313" key="2">
    <source>
        <dbReference type="EMBL" id="AIT95466.1"/>
    </source>
</evidence>